<comment type="caution">
    <text evidence="1">The sequence shown here is derived from an EMBL/GenBank/DDBJ whole genome shotgun (WGS) entry which is preliminary data.</text>
</comment>
<keyword evidence="2" id="KW-1185">Reference proteome</keyword>
<dbReference type="Proteomes" id="UP001238603">
    <property type="component" value="Unassembled WGS sequence"/>
</dbReference>
<evidence type="ECO:0000313" key="2">
    <source>
        <dbReference type="Proteomes" id="UP001238603"/>
    </source>
</evidence>
<accession>A0ABT7LNK5</accession>
<sequence length="76" mass="8249">MRTYTSAEFAAALASGKRTATGMVYSTHLAGKKTAGIVLFKEAHHTSKDTQAARRDLESKFRLVEIETRVPAKAAP</sequence>
<name>A0ABT7LNK5_9BURK</name>
<dbReference type="EMBL" id="JASVDS010000008">
    <property type="protein sequence ID" value="MDL5034430.1"/>
    <property type="molecule type" value="Genomic_DNA"/>
</dbReference>
<evidence type="ECO:0000313" key="1">
    <source>
        <dbReference type="EMBL" id="MDL5034430.1"/>
    </source>
</evidence>
<organism evidence="1 2">
    <name type="scientific">Roseateles subflavus</name>
    <dbReference type="NCBI Taxonomy" id="3053353"/>
    <lineage>
        <taxon>Bacteria</taxon>
        <taxon>Pseudomonadati</taxon>
        <taxon>Pseudomonadota</taxon>
        <taxon>Betaproteobacteria</taxon>
        <taxon>Burkholderiales</taxon>
        <taxon>Sphaerotilaceae</taxon>
        <taxon>Roseateles</taxon>
    </lineage>
</organism>
<dbReference type="RefSeq" id="WP_285984505.1">
    <property type="nucleotide sequence ID" value="NZ_JASVDS010000008.1"/>
</dbReference>
<gene>
    <name evidence="1" type="ORF">QRD43_21180</name>
</gene>
<proteinExistence type="predicted"/>
<protein>
    <submittedName>
        <fullName evidence="1">Uncharacterized protein</fullName>
    </submittedName>
</protein>
<reference evidence="1 2" key="1">
    <citation type="submission" date="2023-06" db="EMBL/GenBank/DDBJ databases">
        <title>Pelomonas sp. APW6 16S ribosomal RNA gene genome sequencing and assembly.</title>
        <authorList>
            <person name="Woo H."/>
        </authorList>
    </citation>
    <scope>NUCLEOTIDE SEQUENCE [LARGE SCALE GENOMIC DNA]</scope>
    <source>
        <strain evidence="1 2">APW6</strain>
    </source>
</reference>